<keyword evidence="4 5" id="KW-0472">Membrane</keyword>
<evidence type="ECO:0000256" key="3">
    <source>
        <dbReference type="ARBA" id="ARBA00022989"/>
    </source>
</evidence>
<evidence type="ECO:0008006" key="8">
    <source>
        <dbReference type="Google" id="ProtNLM"/>
    </source>
</evidence>
<comment type="subcellular location">
    <subcellularLocation>
        <location evidence="1">Membrane</location>
        <topology evidence="1">Multi-pass membrane protein</topology>
    </subcellularLocation>
</comment>
<dbReference type="GO" id="GO:0016020">
    <property type="term" value="C:membrane"/>
    <property type="evidence" value="ECO:0007669"/>
    <property type="project" value="UniProtKB-SubCell"/>
</dbReference>
<dbReference type="OrthoDB" id="6763237at2759"/>
<gene>
    <name evidence="6" type="ORF">ACAOBT_LOCUS33461</name>
</gene>
<reference evidence="6" key="1">
    <citation type="submission" date="2022-03" db="EMBL/GenBank/DDBJ databases">
        <authorList>
            <person name="Sayadi A."/>
        </authorList>
    </citation>
    <scope>NUCLEOTIDE SEQUENCE</scope>
</reference>
<feature type="transmembrane region" description="Helical" evidence="5">
    <location>
        <begin position="164"/>
        <end position="186"/>
    </location>
</feature>
<keyword evidence="7" id="KW-1185">Reference proteome</keyword>
<organism evidence="6 7">
    <name type="scientific">Acanthoscelides obtectus</name>
    <name type="common">Bean weevil</name>
    <name type="synonym">Bruchus obtectus</name>
    <dbReference type="NCBI Taxonomy" id="200917"/>
    <lineage>
        <taxon>Eukaryota</taxon>
        <taxon>Metazoa</taxon>
        <taxon>Ecdysozoa</taxon>
        <taxon>Arthropoda</taxon>
        <taxon>Hexapoda</taxon>
        <taxon>Insecta</taxon>
        <taxon>Pterygota</taxon>
        <taxon>Neoptera</taxon>
        <taxon>Endopterygota</taxon>
        <taxon>Coleoptera</taxon>
        <taxon>Polyphaga</taxon>
        <taxon>Cucujiformia</taxon>
        <taxon>Chrysomeloidea</taxon>
        <taxon>Chrysomelidae</taxon>
        <taxon>Bruchinae</taxon>
        <taxon>Bruchini</taxon>
        <taxon>Acanthoscelides</taxon>
    </lineage>
</organism>
<accession>A0A9P0M7T8</accession>
<dbReference type="InterPro" id="IPR008952">
    <property type="entry name" value="Tetraspanin_EC2_sf"/>
</dbReference>
<dbReference type="SUPFAM" id="SSF48652">
    <property type="entry name" value="Tetraspanin"/>
    <property type="match status" value="1"/>
</dbReference>
<name>A0A9P0M7T8_ACAOB</name>
<proteinExistence type="predicted"/>
<feature type="transmembrane region" description="Helical" evidence="5">
    <location>
        <begin position="31"/>
        <end position="52"/>
    </location>
</feature>
<dbReference type="InterPro" id="IPR018499">
    <property type="entry name" value="Tetraspanin/Peripherin"/>
</dbReference>
<evidence type="ECO:0000256" key="2">
    <source>
        <dbReference type="ARBA" id="ARBA00022692"/>
    </source>
</evidence>
<evidence type="ECO:0000313" key="7">
    <source>
        <dbReference type="Proteomes" id="UP001152888"/>
    </source>
</evidence>
<feature type="transmembrane region" description="Helical" evidence="5">
    <location>
        <begin position="64"/>
        <end position="84"/>
    </location>
</feature>
<evidence type="ECO:0000256" key="1">
    <source>
        <dbReference type="ARBA" id="ARBA00004141"/>
    </source>
</evidence>
<comment type="caution">
    <text evidence="6">The sequence shown here is derived from an EMBL/GenBank/DDBJ whole genome shotgun (WGS) entry which is preliminary data.</text>
</comment>
<evidence type="ECO:0000313" key="6">
    <source>
        <dbReference type="EMBL" id="CAH2013422.1"/>
    </source>
</evidence>
<dbReference type="EMBL" id="CAKOFQ010008322">
    <property type="protein sequence ID" value="CAH2013422.1"/>
    <property type="molecule type" value="Genomic_DNA"/>
</dbReference>
<dbReference type="AlphaFoldDB" id="A0A9P0M7T8"/>
<dbReference type="Gene3D" id="1.10.1450.10">
    <property type="entry name" value="Tetraspanin"/>
    <property type="match status" value="1"/>
</dbReference>
<evidence type="ECO:0000256" key="4">
    <source>
        <dbReference type="ARBA" id="ARBA00023136"/>
    </source>
</evidence>
<protein>
    <recommendedName>
        <fullName evidence="8">Tetraspanin</fullName>
    </recommendedName>
</protein>
<evidence type="ECO:0000256" key="5">
    <source>
        <dbReference type="SAM" id="Phobius"/>
    </source>
</evidence>
<keyword evidence="2 5" id="KW-0812">Transmembrane</keyword>
<dbReference type="Pfam" id="PF00335">
    <property type="entry name" value="Tetraspanin"/>
    <property type="match status" value="1"/>
</dbReference>
<keyword evidence="3 5" id="KW-1133">Transmembrane helix</keyword>
<dbReference type="CDD" id="cd03127">
    <property type="entry name" value="tetraspanin_LEL"/>
    <property type="match status" value="1"/>
</dbReference>
<sequence>MIIITSLLLGFAILRISYKTLEGADQREVEYCLIDCLLLLSFAVIGLIACFFPSDKTRAKLYAIYTTGTVLLVVYQIFAIYHVMTDFSGLEMTRVFLTKKFNAYEENKVVVDWLQDYWQCCGIGGAEYWTAKNQTIPDSCRDNDGQVNDVGCVDLFYGSKKTNLAVFVFCYFSNLGLSIAGGVFGFRLARSLRQALWHDRRYSDVSGL</sequence>
<dbReference type="Proteomes" id="UP001152888">
    <property type="component" value="Unassembled WGS sequence"/>
</dbReference>